<evidence type="ECO:0000259" key="2">
    <source>
        <dbReference type="PROSITE" id="PS50097"/>
    </source>
</evidence>
<reference evidence="3 4" key="1">
    <citation type="journal article" date="2021" name="BMC Biol.">
        <title>Horizontally acquired antibacterial genes associated with adaptive radiation of ladybird beetles.</title>
        <authorList>
            <person name="Li H.S."/>
            <person name="Tang X.F."/>
            <person name="Huang Y.H."/>
            <person name="Xu Z.Y."/>
            <person name="Chen M.L."/>
            <person name="Du X.Y."/>
            <person name="Qiu B.Y."/>
            <person name="Chen P.T."/>
            <person name="Zhang W."/>
            <person name="Slipinski A."/>
            <person name="Escalona H.E."/>
            <person name="Waterhouse R.M."/>
            <person name="Zwick A."/>
            <person name="Pang H."/>
        </authorList>
    </citation>
    <scope>NUCLEOTIDE SEQUENCE [LARGE SCALE GENOMIC DNA]</scope>
    <source>
        <strain evidence="3">SYSU2018</strain>
    </source>
</reference>
<dbReference type="InterPro" id="IPR000210">
    <property type="entry name" value="BTB/POZ_dom"/>
</dbReference>
<evidence type="ECO:0000313" key="4">
    <source>
        <dbReference type="Proteomes" id="UP001516400"/>
    </source>
</evidence>
<comment type="caution">
    <text evidence="3">The sequence shown here is derived from an EMBL/GenBank/DDBJ whole genome shotgun (WGS) entry which is preliminary data.</text>
</comment>
<organism evidence="3 4">
    <name type="scientific">Cryptolaemus montrouzieri</name>
    <dbReference type="NCBI Taxonomy" id="559131"/>
    <lineage>
        <taxon>Eukaryota</taxon>
        <taxon>Metazoa</taxon>
        <taxon>Ecdysozoa</taxon>
        <taxon>Arthropoda</taxon>
        <taxon>Hexapoda</taxon>
        <taxon>Insecta</taxon>
        <taxon>Pterygota</taxon>
        <taxon>Neoptera</taxon>
        <taxon>Endopterygota</taxon>
        <taxon>Coleoptera</taxon>
        <taxon>Polyphaga</taxon>
        <taxon>Cucujiformia</taxon>
        <taxon>Coccinelloidea</taxon>
        <taxon>Coccinellidae</taxon>
        <taxon>Scymninae</taxon>
        <taxon>Scymnini</taxon>
        <taxon>Cryptolaemus</taxon>
    </lineage>
</organism>
<sequence length="503" mass="57325">MLQELSKKFGCTNLYQLLSDYDMQGLFINRKGLKGDVRVVFQIKSFPEYYDVVLKCSDHREIKAHKCILAARMEYFNSMFSVRWHGAEKNSLEIPYPSNLVDALLEFVYTDSPSILLKKDCDFLLKLIVIADEYLINQLKNHCAYILTSKYVDLKNAVEVLQFAHYYKANNLKEGVMNYIVNNMAYFLEIQALNDLSDEILTDLSQNYFEKREQICCRVITPYSTAVADEVIISVNETFTVNTEIPEAKKTDKTPSKYSRRRTRMTKSNTLESDVKKGFNKEAENLDNVIQFPDVMDTPEINNSTSVQKRLSAISAAVETLESEDCVPKFTNLKESISLGTSWNDFPSLGSPPENSFYGLNSPPSHGKSSNRHEGRHRMVRLSQKERKRLSSESKDSPPVVSESPKNPWKIIPPETSPIVSPSDGATFCNILSNERKQRENLVKIKNKLLIHTQLEDKAIVELEKFYSVDSIEDEIITVERVEIGCIASPIWVPGNQAHSSHS</sequence>
<dbReference type="PROSITE" id="PS50097">
    <property type="entry name" value="BTB"/>
    <property type="match status" value="1"/>
</dbReference>
<keyword evidence="4" id="KW-1185">Reference proteome</keyword>
<proteinExistence type="predicted"/>
<gene>
    <name evidence="3" type="ORF">HHI36_000391</name>
</gene>
<protein>
    <recommendedName>
        <fullName evidence="2">BTB domain-containing protein</fullName>
    </recommendedName>
</protein>
<dbReference type="SUPFAM" id="SSF54695">
    <property type="entry name" value="POZ domain"/>
    <property type="match status" value="1"/>
</dbReference>
<feature type="region of interest" description="Disordered" evidence="1">
    <location>
        <begin position="354"/>
        <end position="418"/>
    </location>
</feature>
<dbReference type="PANTHER" id="PTHR24413">
    <property type="entry name" value="SPECKLE-TYPE POZ PROTEIN"/>
    <property type="match status" value="1"/>
</dbReference>
<evidence type="ECO:0000313" key="3">
    <source>
        <dbReference type="EMBL" id="KAL3285871.1"/>
    </source>
</evidence>
<dbReference type="Gene3D" id="3.30.710.10">
    <property type="entry name" value="Potassium Channel Kv1.1, Chain A"/>
    <property type="match status" value="1"/>
</dbReference>
<name>A0ABD2P4H9_9CUCU</name>
<feature type="compositionally biased region" description="Basic and acidic residues" evidence="1">
    <location>
        <begin position="383"/>
        <end position="396"/>
    </location>
</feature>
<evidence type="ECO:0000256" key="1">
    <source>
        <dbReference type="SAM" id="MobiDB-lite"/>
    </source>
</evidence>
<feature type="compositionally biased region" description="Polar residues" evidence="1">
    <location>
        <begin position="358"/>
        <end position="368"/>
    </location>
</feature>
<dbReference type="Proteomes" id="UP001516400">
    <property type="component" value="Unassembled WGS sequence"/>
</dbReference>
<dbReference type="SMART" id="SM00225">
    <property type="entry name" value="BTB"/>
    <property type="match status" value="1"/>
</dbReference>
<feature type="domain" description="BTB" evidence="2">
    <location>
        <begin position="50"/>
        <end position="117"/>
    </location>
</feature>
<dbReference type="InterPro" id="IPR011333">
    <property type="entry name" value="SKP1/BTB/POZ_sf"/>
</dbReference>
<dbReference type="AlphaFoldDB" id="A0ABD2P4H9"/>
<dbReference type="Pfam" id="PF00651">
    <property type="entry name" value="BTB"/>
    <property type="match status" value="1"/>
</dbReference>
<accession>A0ABD2P4H9</accession>
<dbReference type="EMBL" id="JABFTP020000185">
    <property type="protein sequence ID" value="KAL3285871.1"/>
    <property type="molecule type" value="Genomic_DNA"/>
</dbReference>